<dbReference type="AlphaFoldDB" id="A0A3P7PHG4"/>
<feature type="region of interest" description="Disordered" evidence="1">
    <location>
        <begin position="26"/>
        <end position="48"/>
    </location>
</feature>
<organism evidence="2 3">
    <name type="scientific">Dibothriocephalus latus</name>
    <name type="common">Fish tapeworm</name>
    <name type="synonym">Diphyllobothrium latum</name>
    <dbReference type="NCBI Taxonomy" id="60516"/>
    <lineage>
        <taxon>Eukaryota</taxon>
        <taxon>Metazoa</taxon>
        <taxon>Spiralia</taxon>
        <taxon>Lophotrochozoa</taxon>
        <taxon>Platyhelminthes</taxon>
        <taxon>Cestoda</taxon>
        <taxon>Eucestoda</taxon>
        <taxon>Diphyllobothriidea</taxon>
        <taxon>Diphyllobothriidae</taxon>
        <taxon>Dibothriocephalus</taxon>
    </lineage>
</organism>
<dbReference type="EMBL" id="UYRU01121409">
    <property type="protein sequence ID" value="VDN49463.1"/>
    <property type="molecule type" value="Genomic_DNA"/>
</dbReference>
<evidence type="ECO:0000313" key="3">
    <source>
        <dbReference type="Proteomes" id="UP000281553"/>
    </source>
</evidence>
<reference evidence="2 3" key="1">
    <citation type="submission" date="2018-11" db="EMBL/GenBank/DDBJ databases">
        <authorList>
            <consortium name="Pathogen Informatics"/>
        </authorList>
    </citation>
    <scope>NUCLEOTIDE SEQUENCE [LARGE SCALE GENOMIC DNA]</scope>
</reference>
<feature type="non-terminal residue" evidence="2">
    <location>
        <position position="48"/>
    </location>
</feature>
<accession>A0A3P7PHG4</accession>
<gene>
    <name evidence="2" type="ORF">DILT_LOCUS19781</name>
</gene>
<sequence>MSPSQTSVCPTRVLCRIWQPCDFISPTPPSPSSSSPRKCGMRPEWNPS</sequence>
<evidence type="ECO:0000256" key="1">
    <source>
        <dbReference type="SAM" id="MobiDB-lite"/>
    </source>
</evidence>
<protein>
    <submittedName>
        <fullName evidence="2">Uncharacterized protein</fullName>
    </submittedName>
</protein>
<keyword evidence="3" id="KW-1185">Reference proteome</keyword>
<dbReference type="Proteomes" id="UP000281553">
    <property type="component" value="Unassembled WGS sequence"/>
</dbReference>
<name>A0A3P7PHG4_DIBLA</name>
<proteinExistence type="predicted"/>
<evidence type="ECO:0000313" key="2">
    <source>
        <dbReference type="EMBL" id="VDN49463.1"/>
    </source>
</evidence>